<comment type="caution">
    <text evidence="2">The sequence shown here is derived from an EMBL/GenBank/DDBJ whole genome shotgun (WGS) entry which is preliminary data.</text>
</comment>
<accession>A0ABS5GG51</accession>
<evidence type="ECO:0000313" key="2">
    <source>
        <dbReference type="EMBL" id="MBR1140081.1"/>
    </source>
</evidence>
<evidence type="ECO:0000313" key="3">
    <source>
        <dbReference type="Proteomes" id="UP001314635"/>
    </source>
</evidence>
<dbReference type="EMBL" id="JAFCLK010000036">
    <property type="protein sequence ID" value="MBR1140081.1"/>
    <property type="molecule type" value="Genomic_DNA"/>
</dbReference>
<name>A0ABS5GG51_9BRAD</name>
<feature type="transmembrane region" description="Helical" evidence="1">
    <location>
        <begin position="147"/>
        <end position="166"/>
    </location>
</feature>
<organism evidence="2 3">
    <name type="scientific">Bradyrhizobium denitrificans</name>
    <dbReference type="NCBI Taxonomy" id="2734912"/>
    <lineage>
        <taxon>Bacteria</taxon>
        <taxon>Pseudomonadati</taxon>
        <taxon>Pseudomonadota</taxon>
        <taxon>Alphaproteobacteria</taxon>
        <taxon>Hyphomicrobiales</taxon>
        <taxon>Nitrobacteraceae</taxon>
        <taxon>Bradyrhizobium</taxon>
    </lineage>
</organism>
<sequence length="185" mass="20170">MIRYAYKASLIGAAQQFELTEEGLSWRFAGRTGLWPYADITAIRLSYRPVSMQAKRFRADVTNRDGRRLSIISTSWQTAALMAPQSEAYRAFVVGLHARLAASGSTARLTAGLGRFAYGAALAAIALFALAMVGLLLRALLIGEWPGALFLVGFAAMFAWYVGGFLTRNLPRSYTFADIPPALLP</sequence>
<protein>
    <recommendedName>
        <fullName evidence="4">Bll5862 protein</fullName>
    </recommendedName>
</protein>
<keyword evidence="1" id="KW-1133">Transmembrane helix</keyword>
<evidence type="ECO:0000256" key="1">
    <source>
        <dbReference type="SAM" id="Phobius"/>
    </source>
</evidence>
<keyword evidence="1" id="KW-0812">Transmembrane</keyword>
<gene>
    <name evidence="2" type="ORF">JQ619_30420</name>
</gene>
<reference evidence="3" key="1">
    <citation type="journal article" date="2021" name="ISME J.">
        <title>Evolutionary origin and ecological implication of a unique nif island in free-living Bradyrhizobium lineages.</title>
        <authorList>
            <person name="Tao J."/>
        </authorList>
    </citation>
    <scope>NUCLEOTIDE SEQUENCE [LARGE SCALE GENOMIC DNA]</scope>
    <source>
        <strain evidence="3">SZCCT0094</strain>
    </source>
</reference>
<evidence type="ECO:0008006" key="4">
    <source>
        <dbReference type="Google" id="ProtNLM"/>
    </source>
</evidence>
<proteinExistence type="predicted"/>
<dbReference type="Proteomes" id="UP001314635">
    <property type="component" value="Unassembled WGS sequence"/>
</dbReference>
<feature type="transmembrane region" description="Helical" evidence="1">
    <location>
        <begin position="116"/>
        <end position="141"/>
    </location>
</feature>
<keyword evidence="3" id="KW-1185">Reference proteome</keyword>
<dbReference type="RefSeq" id="WP_085972636.1">
    <property type="nucleotide sequence ID" value="NZ_JABFDP010000033.1"/>
</dbReference>
<keyword evidence="1" id="KW-0472">Membrane</keyword>